<feature type="compositionally biased region" description="Low complexity" evidence="1">
    <location>
        <begin position="370"/>
        <end position="382"/>
    </location>
</feature>
<gene>
    <name evidence="2" type="ORF">M8542_21255</name>
</gene>
<evidence type="ECO:0000313" key="2">
    <source>
        <dbReference type="EMBL" id="MCR6485359.1"/>
    </source>
</evidence>
<dbReference type="Proteomes" id="UP001144096">
    <property type="component" value="Unassembled WGS sequence"/>
</dbReference>
<name>A0A9X2NES7_9PSEU</name>
<dbReference type="Gene3D" id="1.20.1260.20">
    <property type="entry name" value="PPE superfamily"/>
    <property type="match status" value="1"/>
</dbReference>
<feature type="compositionally biased region" description="Low complexity" evidence="1">
    <location>
        <begin position="235"/>
        <end position="249"/>
    </location>
</feature>
<evidence type="ECO:0000256" key="1">
    <source>
        <dbReference type="SAM" id="MobiDB-lite"/>
    </source>
</evidence>
<feature type="compositionally biased region" description="Low complexity" evidence="1">
    <location>
        <begin position="214"/>
        <end position="227"/>
    </location>
</feature>
<reference evidence="2" key="1">
    <citation type="submission" date="2022-06" db="EMBL/GenBank/DDBJ databases">
        <title>Amycolatopsis iheyaensis sp. nov., a new species of the genus Amycolatopsis isolated from soil in Iheya island, Japan.</title>
        <authorList>
            <person name="Ngamcharungchit C."/>
            <person name="Kanto H."/>
            <person name="Take A."/>
            <person name="Intra B."/>
            <person name="Matsumoto A."/>
            <person name="Panbangred W."/>
            <person name="Inahashi Y."/>
        </authorList>
    </citation>
    <scope>NUCLEOTIDE SEQUENCE</scope>
    <source>
        <strain evidence="2">OK19-0408</strain>
    </source>
</reference>
<sequence>MTTQGPLTAAQIYEQITGGEGIGSLADAQDGASNLTTRMIERAQRISALRAKTMSGWQGGAGDSAADATLPLVQAAADDAVHLKNAQTAVGAQMDAFGTAKNSVKPVSAQPPELTSADIVGGLSGDGWEPFKAKVSSWQADSQANIDAFAAYHSASSTNGYQMPAQYAQLGDSGAPVSMTTPGDGTQSKTTGKTTGKATGKSSTATDTGQWARNPNQPQVPSQQNRQDVQPSREQLQQQVAGQTQQPTGPGQGQDSTHANNYVPQPVNPPAAQGGYQFGPTGQPVSNLGGGNTSYTPYSNFGPGTGGGFGPGTGPGTGATTGYRPGQPGMRGPGAGPGTGTGTGTGMGAGRGTGAGPGSGARLPEERLAGRGAAGQRGANGMPMGGAPGGRGNKEEDREKKKAPYLQNPDPDETFGGFTEKPMPPVIGENRR</sequence>
<feature type="region of interest" description="Disordered" evidence="1">
    <location>
        <begin position="172"/>
        <end position="432"/>
    </location>
</feature>
<feature type="compositionally biased region" description="Gly residues" evidence="1">
    <location>
        <begin position="303"/>
        <end position="319"/>
    </location>
</feature>
<keyword evidence="3" id="KW-1185">Reference proteome</keyword>
<dbReference type="AlphaFoldDB" id="A0A9X2NES7"/>
<feature type="compositionally biased region" description="Basic and acidic residues" evidence="1">
    <location>
        <begin position="392"/>
        <end position="402"/>
    </location>
</feature>
<dbReference type="InterPro" id="IPR038332">
    <property type="entry name" value="PPE_sf"/>
</dbReference>
<evidence type="ECO:0008006" key="4">
    <source>
        <dbReference type="Google" id="ProtNLM"/>
    </source>
</evidence>
<protein>
    <recommendedName>
        <fullName evidence="4">PPE family protein</fullName>
    </recommendedName>
</protein>
<dbReference type="SUPFAM" id="SSF140459">
    <property type="entry name" value="PE/PPE dimer-like"/>
    <property type="match status" value="1"/>
</dbReference>
<feature type="compositionally biased region" description="Low complexity" evidence="1">
    <location>
        <begin position="185"/>
        <end position="206"/>
    </location>
</feature>
<dbReference type="RefSeq" id="WP_257921957.1">
    <property type="nucleotide sequence ID" value="NZ_JAMXQV010000011.1"/>
</dbReference>
<organism evidence="2 3">
    <name type="scientific">Amycolatopsis iheyensis</name>
    <dbReference type="NCBI Taxonomy" id="2945988"/>
    <lineage>
        <taxon>Bacteria</taxon>
        <taxon>Bacillati</taxon>
        <taxon>Actinomycetota</taxon>
        <taxon>Actinomycetes</taxon>
        <taxon>Pseudonocardiales</taxon>
        <taxon>Pseudonocardiaceae</taxon>
        <taxon>Amycolatopsis</taxon>
    </lineage>
</organism>
<evidence type="ECO:0000313" key="3">
    <source>
        <dbReference type="Proteomes" id="UP001144096"/>
    </source>
</evidence>
<proteinExistence type="predicted"/>
<dbReference type="EMBL" id="JAMXQV010000011">
    <property type="protein sequence ID" value="MCR6485359.1"/>
    <property type="molecule type" value="Genomic_DNA"/>
</dbReference>
<comment type="caution">
    <text evidence="2">The sequence shown here is derived from an EMBL/GenBank/DDBJ whole genome shotgun (WGS) entry which is preliminary data.</text>
</comment>
<accession>A0A9X2NES7</accession>
<feature type="compositionally biased region" description="Gly residues" evidence="1">
    <location>
        <begin position="329"/>
        <end position="359"/>
    </location>
</feature>